<dbReference type="InterPro" id="IPR011001">
    <property type="entry name" value="Saposin-like"/>
</dbReference>
<evidence type="ECO:0000256" key="1">
    <source>
        <dbReference type="ARBA" id="ARBA00023157"/>
    </source>
</evidence>
<keyword evidence="1" id="KW-1015">Disulfide bond</keyword>
<keyword evidence="2" id="KW-0732">Signal</keyword>
<evidence type="ECO:0000313" key="4">
    <source>
        <dbReference type="EMBL" id="CAE0791501.1"/>
    </source>
</evidence>
<dbReference type="InterPro" id="IPR008139">
    <property type="entry name" value="SaposinB_dom"/>
</dbReference>
<feature type="chain" id="PRO_5030622221" description="Saposin B-type domain-containing protein" evidence="2">
    <location>
        <begin position="20"/>
        <end position="202"/>
    </location>
</feature>
<evidence type="ECO:0000259" key="3">
    <source>
        <dbReference type="PROSITE" id="PS50015"/>
    </source>
</evidence>
<gene>
    <name evidence="4" type="ORF">EGYM00163_LOCUS2616</name>
</gene>
<dbReference type="SMART" id="SM00741">
    <property type="entry name" value="SapB"/>
    <property type="match status" value="1"/>
</dbReference>
<organism evidence="4">
    <name type="scientific">Eutreptiella gymnastica</name>
    <dbReference type="NCBI Taxonomy" id="73025"/>
    <lineage>
        <taxon>Eukaryota</taxon>
        <taxon>Discoba</taxon>
        <taxon>Euglenozoa</taxon>
        <taxon>Euglenida</taxon>
        <taxon>Spirocuta</taxon>
        <taxon>Euglenophyceae</taxon>
        <taxon>Eutreptiales</taxon>
        <taxon>Eutreptiaceae</taxon>
        <taxon>Eutreptiella</taxon>
    </lineage>
</organism>
<feature type="signal peptide" evidence="2">
    <location>
        <begin position="1"/>
        <end position="19"/>
    </location>
</feature>
<feature type="domain" description="Saposin B-type" evidence="3">
    <location>
        <begin position="38"/>
        <end position="123"/>
    </location>
</feature>
<name>A0A7S4FEM1_9EUGL</name>
<proteinExistence type="predicted"/>
<evidence type="ECO:0000256" key="2">
    <source>
        <dbReference type="SAM" id="SignalP"/>
    </source>
</evidence>
<dbReference type="SUPFAM" id="SSF47862">
    <property type="entry name" value="Saposin"/>
    <property type="match status" value="1"/>
</dbReference>
<dbReference type="PROSITE" id="PS50015">
    <property type="entry name" value="SAP_B"/>
    <property type="match status" value="1"/>
</dbReference>
<dbReference type="AlphaFoldDB" id="A0A7S4FEM1"/>
<dbReference type="Gene3D" id="1.10.225.10">
    <property type="entry name" value="Saposin-like"/>
    <property type="match status" value="1"/>
</dbReference>
<protein>
    <recommendedName>
        <fullName evidence="3">Saposin B-type domain-containing protein</fullName>
    </recommendedName>
</protein>
<sequence>MKSVLYVVVVVALLPSTLGLLVEHPHTGQMVDLKGASGNNTCELCTDFVALYEKWVDIGNSTAEECIRLGQRMCHLIDPFGKVQREVCDAVVNATTAIKNLFVSGIVLPHDICQKLGFCDQSLGACLYRGKKALGYVAAKSNNVCWQFPGADCPEPLCSTPANKTQVICDKGQCAVGPLQCAQTVALSELCQSKTFETCKFM</sequence>
<reference evidence="4" key="1">
    <citation type="submission" date="2021-01" db="EMBL/GenBank/DDBJ databases">
        <authorList>
            <person name="Corre E."/>
            <person name="Pelletier E."/>
            <person name="Niang G."/>
            <person name="Scheremetjew M."/>
            <person name="Finn R."/>
            <person name="Kale V."/>
            <person name="Holt S."/>
            <person name="Cochrane G."/>
            <person name="Meng A."/>
            <person name="Brown T."/>
            <person name="Cohen L."/>
        </authorList>
    </citation>
    <scope>NUCLEOTIDE SEQUENCE</scope>
    <source>
        <strain evidence="4">CCMP1594</strain>
    </source>
</reference>
<dbReference type="EMBL" id="HBJA01008323">
    <property type="protein sequence ID" value="CAE0791501.1"/>
    <property type="molecule type" value="Transcribed_RNA"/>
</dbReference>
<accession>A0A7S4FEM1</accession>